<name>A8QDD9_MALGO</name>
<dbReference type="GeneID" id="5853015"/>
<dbReference type="KEGG" id="mgl:MGL_4191"/>
<keyword evidence="3" id="KW-1185">Reference proteome</keyword>
<evidence type="ECO:0000313" key="3">
    <source>
        <dbReference type="Proteomes" id="UP000008837"/>
    </source>
</evidence>
<dbReference type="Proteomes" id="UP000008837">
    <property type="component" value="Unassembled WGS sequence"/>
</dbReference>
<evidence type="ECO:0000313" key="2">
    <source>
        <dbReference type="EMBL" id="EDP41498.1"/>
    </source>
</evidence>
<gene>
    <name evidence="2" type="ORF">MGL_4191</name>
</gene>
<keyword evidence="1" id="KW-0732">Signal</keyword>
<protein>
    <recommendedName>
        <fullName evidence="4">Ricin B lectin domain-containing protein</fullName>
    </recommendedName>
</protein>
<evidence type="ECO:0000256" key="1">
    <source>
        <dbReference type="SAM" id="SignalP"/>
    </source>
</evidence>
<sequence>MKVSAIVFAAAFFALSQAAPSSKNGLKCKPSGKTGKIIGHNGGAKHRDMYEFNFKAGSSGPKVLRASDDATQEFEFYTCEAPSDKFAGAALGASYGQLRSKDDKNMCVTSGTSVTKNEDGLVSITSHNDGRVTLEKCSSDEETARRQWFSVSQGVPTCPPLLSQMGFKNDVTQSYIGQNNDHTAHFEANLFYNMDEHIYLADKVPNGCK</sequence>
<dbReference type="RefSeq" id="XP_001728712.1">
    <property type="nucleotide sequence ID" value="XM_001728660.1"/>
</dbReference>
<dbReference type="VEuPathDB" id="FungiDB:MGL_4191"/>
<feature type="signal peptide" evidence="1">
    <location>
        <begin position="1"/>
        <end position="18"/>
    </location>
</feature>
<feature type="chain" id="PRO_5002725267" description="Ricin B lectin domain-containing protein" evidence="1">
    <location>
        <begin position="19"/>
        <end position="209"/>
    </location>
</feature>
<dbReference type="EMBL" id="AAYY01000021">
    <property type="protein sequence ID" value="EDP41498.1"/>
    <property type="molecule type" value="Genomic_DNA"/>
</dbReference>
<dbReference type="InParanoid" id="A8QDD9"/>
<dbReference type="AlphaFoldDB" id="A8QDD9"/>
<dbReference type="OrthoDB" id="3349465at2759"/>
<proteinExistence type="predicted"/>
<dbReference type="OMA" id="ECKAPND"/>
<evidence type="ECO:0008006" key="4">
    <source>
        <dbReference type="Google" id="ProtNLM"/>
    </source>
</evidence>
<accession>A8QDD9</accession>
<organism evidence="2 3">
    <name type="scientific">Malassezia globosa (strain ATCC MYA-4612 / CBS 7966)</name>
    <name type="common">Dandruff-associated fungus</name>
    <dbReference type="NCBI Taxonomy" id="425265"/>
    <lineage>
        <taxon>Eukaryota</taxon>
        <taxon>Fungi</taxon>
        <taxon>Dikarya</taxon>
        <taxon>Basidiomycota</taxon>
        <taxon>Ustilaginomycotina</taxon>
        <taxon>Malasseziomycetes</taxon>
        <taxon>Malasseziales</taxon>
        <taxon>Malasseziaceae</taxon>
        <taxon>Malassezia</taxon>
    </lineage>
</organism>
<reference evidence="2 3" key="1">
    <citation type="journal article" date="2007" name="Proc. Natl. Acad. Sci. U.S.A.">
        <title>Dandruff-associated Malassezia genomes reveal convergent and divergent virulence traits shared with plant and human fungal pathogens.</title>
        <authorList>
            <person name="Xu J."/>
            <person name="Saunders C.W."/>
            <person name="Hu P."/>
            <person name="Grant R.A."/>
            <person name="Boekhout T."/>
            <person name="Kuramae E.E."/>
            <person name="Kronstad J.W."/>
            <person name="Deangelis Y.M."/>
            <person name="Reeder N.L."/>
            <person name="Johnstone K.R."/>
            <person name="Leland M."/>
            <person name="Fieno A.M."/>
            <person name="Begley W.M."/>
            <person name="Sun Y."/>
            <person name="Lacey M.P."/>
            <person name="Chaudhary T."/>
            <person name="Keough T."/>
            <person name="Chu L."/>
            <person name="Sears R."/>
            <person name="Yuan B."/>
            <person name="Dawson T.L.Jr."/>
        </authorList>
    </citation>
    <scope>NUCLEOTIDE SEQUENCE [LARGE SCALE GENOMIC DNA]</scope>
    <source>
        <strain evidence="3">ATCC MYA-4612 / CBS 7966</strain>
    </source>
</reference>
<comment type="caution">
    <text evidence="2">The sequence shown here is derived from an EMBL/GenBank/DDBJ whole genome shotgun (WGS) entry which is preliminary data.</text>
</comment>